<proteinExistence type="predicted"/>
<gene>
    <name evidence="2" type="ORF">GRF29_103g1742824</name>
</gene>
<evidence type="ECO:0000313" key="2">
    <source>
        <dbReference type="EMBL" id="KAK3207648.1"/>
    </source>
</evidence>
<feature type="transmembrane region" description="Helical" evidence="1">
    <location>
        <begin position="164"/>
        <end position="185"/>
    </location>
</feature>
<evidence type="ECO:0000313" key="3">
    <source>
        <dbReference type="Proteomes" id="UP001280581"/>
    </source>
</evidence>
<evidence type="ECO:0000256" key="1">
    <source>
        <dbReference type="SAM" id="Phobius"/>
    </source>
</evidence>
<name>A0AAN6REX0_9PLEO</name>
<keyword evidence="1" id="KW-1133">Transmembrane helix</keyword>
<dbReference type="Proteomes" id="UP001280581">
    <property type="component" value="Unassembled WGS sequence"/>
</dbReference>
<feature type="transmembrane region" description="Helical" evidence="1">
    <location>
        <begin position="232"/>
        <end position="254"/>
    </location>
</feature>
<sequence>MNLFTYDSWGVSSTGFDSSHTFVSSHFVSPLVLASIRTLLCVYSFTTIITCYTYLAHKTATVSLKDVNIGSYTIQQGSAAIGQSFSFFTYLTFWCLGFYFLFASVHTFMYAFKTRSYLHNTFPRPLQLAHSLYYSTITTFPFLVTVVFWGTMNSGWPAGRFEQWINISVHGLNSVFAIVEIILPATQPQPWNHLSIVLAVLSAYLGLAYLTRETQGFYVYEWMNPAHGNASIVLHIAGYAGAMVLSFILSRFAIVARNNVAKKFDLSKENGKFGKEMDSDNASEAWASEVTIVTPPRAKSEGEHVV</sequence>
<organism evidence="2 3">
    <name type="scientific">Pseudopithomyces chartarum</name>
    <dbReference type="NCBI Taxonomy" id="1892770"/>
    <lineage>
        <taxon>Eukaryota</taxon>
        <taxon>Fungi</taxon>
        <taxon>Dikarya</taxon>
        <taxon>Ascomycota</taxon>
        <taxon>Pezizomycotina</taxon>
        <taxon>Dothideomycetes</taxon>
        <taxon>Pleosporomycetidae</taxon>
        <taxon>Pleosporales</taxon>
        <taxon>Massarineae</taxon>
        <taxon>Didymosphaeriaceae</taxon>
        <taxon>Pseudopithomyces</taxon>
    </lineage>
</organism>
<dbReference type="AlphaFoldDB" id="A0AAN6REX0"/>
<reference evidence="2 3" key="1">
    <citation type="submission" date="2021-02" db="EMBL/GenBank/DDBJ databases">
        <title>Genome assembly of Pseudopithomyces chartarum.</title>
        <authorList>
            <person name="Jauregui R."/>
            <person name="Singh J."/>
            <person name="Voisey C."/>
        </authorList>
    </citation>
    <scope>NUCLEOTIDE SEQUENCE [LARGE SCALE GENOMIC DNA]</scope>
    <source>
        <strain evidence="2 3">AGR01</strain>
    </source>
</reference>
<feature type="transmembrane region" description="Helical" evidence="1">
    <location>
        <begin position="87"/>
        <end position="112"/>
    </location>
</feature>
<feature type="transmembrane region" description="Helical" evidence="1">
    <location>
        <begin position="191"/>
        <end position="211"/>
    </location>
</feature>
<dbReference type="PANTHER" id="PTHR12242">
    <property type="entry name" value="OS02G0130600 PROTEIN-RELATED"/>
    <property type="match status" value="1"/>
</dbReference>
<evidence type="ECO:0008006" key="4">
    <source>
        <dbReference type="Google" id="ProtNLM"/>
    </source>
</evidence>
<dbReference type="EMBL" id="WVTA01000009">
    <property type="protein sequence ID" value="KAK3207648.1"/>
    <property type="molecule type" value="Genomic_DNA"/>
</dbReference>
<keyword evidence="1" id="KW-0472">Membrane</keyword>
<comment type="caution">
    <text evidence="2">The sequence shown here is derived from an EMBL/GenBank/DDBJ whole genome shotgun (WGS) entry which is preliminary data.</text>
</comment>
<protein>
    <recommendedName>
        <fullName evidence="4">FAR-17a/AIG1-like protein</fullName>
    </recommendedName>
</protein>
<feature type="transmembrane region" description="Helical" evidence="1">
    <location>
        <begin position="132"/>
        <end position="152"/>
    </location>
</feature>
<feature type="transmembrane region" description="Helical" evidence="1">
    <location>
        <begin position="31"/>
        <end position="55"/>
    </location>
</feature>
<keyword evidence="1" id="KW-0812">Transmembrane</keyword>
<dbReference type="GO" id="GO:0016020">
    <property type="term" value="C:membrane"/>
    <property type="evidence" value="ECO:0007669"/>
    <property type="project" value="TreeGrafter"/>
</dbReference>
<keyword evidence="3" id="KW-1185">Reference proteome</keyword>
<accession>A0AAN6REX0</accession>
<dbReference type="PANTHER" id="PTHR12242:SF1">
    <property type="entry name" value="MYND-TYPE DOMAIN-CONTAINING PROTEIN"/>
    <property type="match status" value="1"/>
</dbReference>